<dbReference type="KEGG" id="dfa:DFA_00815"/>
<dbReference type="OMA" id="FIQDLIW"/>
<keyword evidence="4" id="KW-0906">Nuclear pore complex</keyword>
<sequence>MDFSDLSDKSQQLLNRVSRVSNQYNGVGSINRSLVDIGSASKELSETTSSKANAQYDVQIKAINKYQIDPKTMSDNLINLSASSFTTEVQPSFTDVNGYLNSTFEAITMQAIQDVQKMTRKEFRSNMERSTQNEWVVDKKRLEETLGQKMVKVPRAQSSLEQSLLLTSTQHNNQHQQQQLLLSQRGAFASGSNNSSSSSTGMGGLLGYEERTRLSNKMRSYASVIHRYLDQRSKKEEFDLVGELMGAHLSETTQYRQVIEDAWVLISTVKEAAESGQQVISHLIRFLENQFYNTLRSKLPAHSIISTPTEEIISYVSFNIQKPLDTEEYRGCSIWSLIYYSLRAGHPKVAKELSNHLTDRHKSLINSIITFKSNNESCPNDLKIKLGQEYRNIRNETKDYFKIAVFNLLSTSEALNVHSNKLLFPFIQDLIWWRLCFVRDSSKTGASTGNESSYTLSMLQASINETLDQTPFDPFVLVQLRLLSCQFELAIVGLYDGSNGLYTADALHMAIALDQFGMLRLPAPENTIVDGSLSDLYNVRTNTLNLVAMIRRYIKSFASETDTNEALDYYLLIDDTGIRCQCIADLIVTSTRDTKFARHLSEYIDEKEWRAIMEHSALSYESKNNVQAAIEYWLLLEQYPRVLELFNSYFATVFANVSDVQRQLYQFGVQLYRADTIKQKLVLDGHSDRLAYKTFEQLLLLSEFFEHFHLESYQKALDALDSISIIPVRSSDVDQMAHNFRFLSPHIAKNFSVIVQALLDTIARLVQIHYSTLPISQSSFGSSVLPPAQQNVFSSVRLALDELQSRGQTLVDFVAKIDFPQTGNINSNLIKFAVDIKSI</sequence>
<dbReference type="AlphaFoldDB" id="F4PTW7"/>
<organism evidence="5 6">
    <name type="scientific">Cavenderia fasciculata</name>
    <name type="common">Slime mold</name>
    <name type="synonym">Dictyostelium fasciculatum</name>
    <dbReference type="NCBI Taxonomy" id="261658"/>
    <lineage>
        <taxon>Eukaryota</taxon>
        <taxon>Amoebozoa</taxon>
        <taxon>Evosea</taxon>
        <taxon>Eumycetozoa</taxon>
        <taxon>Dictyostelia</taxon>
        <taxon>Acytosteliales</taxon>
        <taxon>Cavenderiaceae</taxon>
        <taxon>Cavenderia</taxon>
    </lineage>
</organism>
<keyword evidence="3 4" id="KW-0539">Nucleus</keyword>
<name>F4PTW7_CACFS</name>
<evidence type="ECO:0000256" key="2">
    <source>
        <dbReference type="ARBA" id="ARBA00010186"/>
    </source>
</evidence>
<dbReference type="GO" id="GO:0044611">
    <property type="term" value="C:nuclear pore inner ring"/>
    <property type="evidence" value="ECO:0007669"/>
    <property type="project" value="EnsemblProtists"/>
</dbReference>
<dbReference type="STRING" id="1054147.F4PTW7"/>
<dbReference type="PANTHER" id="PTHR11225">
    <property type="entry name" value="NUCLEAR PORE COMPLEX PROTEIN NUP93 NUCLEOPORIN NUP93 DEAD EYE PROTEIN"/>
    <property type="match status" value="1"/>
</dbReference>
<comment type="similarity">
    <text evidence="2 4">Belongs to the nucleoporin interacting component (NIC) family.</text>
</comment>
<reference evidence="6" key="1">
    <citation type="journal article" date="2011" name="Genome Res.">
        <title>Phylogeny-wide analysis of social amoeba genomes highlights ancient origins for complex intercellular communication.</title>
        <authorList>
            <person name="Heidel A.J."/>
            <person name="Lawal H.M."/>
            <person name="Felder M."/>
            <person name="Schilde C."/>
            <person name="Helps N.R."/>
            <person name="Tunggal B."/>
            <person name="Rivero F."/>
            <person name="John U."/>
            <person name="Schleicher M."/>
            <person name="Eichinger L."/>
            <person name="Platzer M."/>
            <person name="Noegel A.A."/>
            <person name="Schaap P."/>
            <person name="Gloeckner G."/>
        </authorList>
    </citation>
    <scope>NUCLEOTIDE SEQUENCE [LARGE SCALE GENOMIC DNA]</scope>
    <source>
        <strain evidence="6">SH3</strain>
    </source>
</reference>
<evidence type="ECO:0000313" key="5">
    <source>
        <dbReference type="EMBL" id="EGG20946.1"/>
    </source>
</evidence>
<keyword evidence="4" id="KW-0811">Translocation</keyword>
<keyword evidence="4" id="KW-0813">Transport</keyword>
<evidence type="ECO:0000256" key="3">
    <source>
        <dbReference type="ARBA" id="ARBA00023242"/>
    </source>
</evidence>
<dbReference type="RefSeq" id="XP_004358796.1">
    <property type="nucleotide sequence ID" value="XM_004358739.1"/>
</dbReference>
<proteinExistence type="inferred from homology"/>
<comment type="subcellular location">
    <subcellularLocation>
        <location evidence="1">Nucleus envelope</location>
    </subcellularLocation>
    <subcellularLocation>
        <location evidence="4">Nucleus</location>
        <location evidence="4">Nuclear pore complex</location>
    </subcellularLocation>
</comment>
<dbReference type="Proteomes" id="UP000007797">
    <property type="component" value="Unassembled WGS sequence"/>
</dbReference>
<dbReference type="GO" id="GO:0000922">
    <property type="term" value="C:spindle pole"/>
    <property type="evidence" value="ECO:0007669"/>
    <property type="project" value="EnsemblProtists"/>
</dbReference>
<dbReference type="GO" id="GO:0006606">
    <property type="term" value="P:protein import into nucleus"/>
    <property type="evidence" value="ECO:0007669"/>
    <property type="project" value="TreeGrafter"/>
</dbReference>
<dbReference type="InterPro" id="IPR007231">
    <property type="entry name" value="Nucleoporin_int_Nup93/Nic96"/>
</dbReference>
<dbReference type="Pfam" id="PF04097">
    <property type="entry name" value="Nic96"/>
    <property type="match status" value="1"/>
</dbReference>
<dbReference type="GeneID" id="14874034"/>
<gene>
    <name evidence="5" type="primary">nup93</name>
    <name evidence="5" type="ORF">DFA_00815</name>
</gene>
<dbReference type="GO" id="GO:0016973">
    <property type="term" value="P:poly(A)+ mRNA export from nucleus"/>
    <property type="evidence" value="ECO:0007669"/>
    <property type="project" value="TreeGrafter"/>
</dbReference>
<keyword evidence="4" id="KW-0472">Membrane</keyword>
<dbReference type="PANTHER" id="PTHR11225:SF4">
    <property type="entry name" value="NUCLEAR PORE COMPLEX PROTEIN NUP93"/>
    <property type="match status" value="1"/>
</dbReference>
<evidence type="ECO:0000256" key="1">
    <source>
        <dbReference type="ARBA" id="ARBA00004259"/>
    </source>
</evidence>
<keyword evidence="4" id="KW-0653">Protein transport</keyword>
<dbReference type="GO" id="GO:0017056">
    <property type="term" value="F:structural constituent of nuclear pore"/>
    <property type="evidence" value="ECO:0007669"/>
    <property type="project" value="EnsemblProtists"/>
</dbReference>
<keyword evidence="4" id="KW-0509">mRNA transport</keyword>
<keyword evidence="6" id="KW-1185">Reference proteome</keyword>
<accession>F4PTW7</accession>
<dbReference type="OrthoDB" id="1918363at2759"/>
<evidence type="ECO:0000313" key="6">
    <source>
        <dbReference type="Proteomes" id="UP000007797"/>
    </source>
</evidence>
<evidence type="ECO:0000256" key="4">
    <source>
        <dbReference type="RuleBase" id="RU364035"/>
    </source>
</evidence>
<dbReference type="EMBL" id="GL883010">
    <property type="protein sequence ID" value="EGG20946.1"/>
    <property type="molecule type" value="Genomic_DNA"/>
</dbReference>
<protein>
    <recommendedName>
        <fullName evidence="4">Nuclear pore protein</fullName>
    </recommendedName>
</protein>